<gene>
    <name evidence="3" type="ORF">LX97_00305</name>
</gene>
<keyword evidence="1" id="KW-0812">Transmembrane</keyword>
<comment type="caution">
    <text evidence="3">The sequence shown here is derived from an EMBL/GenBank/DDBJ whole genome shotgun (WGS) entry which is preliminary data.</text>
</comment>
<reference evidence="3 4" key="1">
    <citation type="submission" date="2018-06" db="EMBL/GenBank/DDBJ databases">
        <title>Genomic Encyclopedia of Archaeal and Bacterial Type Strains, Phase II (KMG-II): from individual species to whole genera.</title>
        <authorList>
            <person name="Goeker M."/>
        </authorList>
    </citation>
    <scope>NUCLEOTIDE SEQUENCE [LARGE SCALE GENOMIC DNA]</scope>
    <source>
        <strain evidence="3 4">DSM 17205</strain>
    </source>
</reference>
<dbReference type="InterPro" id="IPR013099">
    <property type="entry name" value="K_chnl_dom"/>
</dbReference>
<evidence type="ECO:0000313" key="4">
    <source>
        <dbReference type="Proteomes" id="UP000248584"/>
    </source>
</evidence>
<feature type="transmembrane region" description="Helical" evidence="1">
    <location>
        <begin position="126"/>
        <end position="148"/>
    </location>
</feature>
<protein>
    <submittedName>
        <fullName evidence="3">Ion channel</fullName>
    </submittedName>
</protein>
<dbReference type="Pfam" id="PF07885">
    <property type="entry name" value="Ion_trans_2"/>
    <property type="match status" value="1"/>
</dbReference>
<keyword evidence="1" id="KW-0472">Membrane</keyword>
<name>A0ABX5PZU6_9FLAO</name>
<evidence type="ECO:0000259" key="2">
    <source>
        <dbReference type="Pfam" id="PF07885"/>
    </source>
</evidence>
<accession>A0ABX5PZU6</accession>
<feature type="domain" description="Potassium channel" evidence="2">
    <location>
        <begin position="136"/>
        <end position="217"/>
    </location>
</feature>
<feature type="transmembrane region" description="Helical" evidence="1">
    <location>
        <begin position="39"/>
        <end position="57"/>
    </location>
</feature>
<evidence type="ECO:0000256" key="1">
    <source>
        <dbReference type="SAM" id="Phobius"/>
    </source>
</evidence>
<dbReference type="EMBL" id="QKZR01000001">
    <property type="protein sequence ID" value="PZX43305.1"/>
    <property type="molecule type" value="Genomic_DNA"/>
</dbReference>
<feature type="transmembrane region" description="Helical" evidence="1">
    <location>
        <begin position="193"/>
        <end position="214"/>
    </location>
</feature>
<sequence>MNKTFQVAQNYKYEILLVALLAHLYIGVILIDMSFYTKVIWPLNMLILGVASIGVFMEKGRVRNTIKNILLILVILLPISIPFLGTAPYFMPVLSLVYTVFFGYIFIEILRFLIKPSYINTDILSASACGFFLIIEVAVFLLQAVFYMDTSSIKGLTTGAPALVYMDLVYFSSITVTSIGFGDITPIAHTTKLLVSVLGVFSQFYSVVLIGILISKFVSKEDQK</sequence>
<dbReference type="Proteomes" id="UP000248584">
    <property type="component" value="Unassembled WGS sequence"/>
</dbReference>
<keyword evidence="1" id="KW-1133">Transmembrane helix</keyword>
<keyword evidence="4" id="KW-1185">Reference proteome</keyword>
<feature type="transmembrane region" description="Helical" evidence="1">
    <location>
        <begin position="69"/>
        <end position="90"/>
    </location>
</feature>
<feature type="transmembrane region" description="Helical" evidence="1">
    <location>
        <begin position="160"/>
        <end position="181"/>
    </location>
</feature>
<dbReference type="SUPFAM" id="SSF81324">
    <property type="entry name" value="Voltage-gated potassium channels"/>
    <property type="match status" value="1"/>
</dbReference>
<proteinExistence type="predicted"/>
<dbReference type="Gene3D" id="1.10.287.70">
    <property type="match status" value="1"/>
</dbReference>
<feature type="transmembrane region" description="Helical" evidence="1">
    <location>
        <begin position="12"/>
        <end position="33"/>
    </location>
</feature>
<feature type="transmembrane region" description="Helical" evidence="1">
    <location>
        <begin position="96"/>
        <end position="114"/>
    </location>
</feature>
<organism evidence="3 4">
    <name type="scientific">Nonlabens dokdonensis</name>
    <dbReference type="NCBI Taxonomy" id="328515"/>
    <lineage>
        <taxon>Bacteria</taxon>
        <taxon>Pseudomonadati</taxon>
        <taxon>Bacteroidota</taxon>
        <taxon>Flavobacteriia</taxon>
        <taxon>Flavobacteriales</taxon>
        <taxon>Flavobacteriaceae</taxon>
        <taxon>Nonlabens</taxon>
    </lineage>
</organism>
<evidence type="ECO:0000313" key="3">
    <source>
        <dbReference type="EMBL" id="PZX43305.1"/>
    </source>
</evidence>
<dbReference type="RefSeq" id="WP_041566861.1">
    <property type="nucleotide sequence ID" value="NZ_QKZR01000001.1"/>
</dbReference>